<dbReference type="EMBL" id="JAAIPF010000016">
    <property type="protein sequence ID" value="NSF73777.1"/>
    <property type="molecule type" value="Genomic_DNA"/>
</dbReference>
<evidence type="ECO:0000313" key="3">
    <source>
        <dbReference type="EMBL" id="NSF73777.1"/>
    </source>
</evidence>
<dbReference type="PROSITE" id="PS50164">
    <property type="entry name" value="GIY_YIG"/>
    <property type="match status" value="1"/>
</dbReference>
<dbReference type="RefSeq" id="WP_173743330.1">
    <property type="nucleotide sequence ID" value="NZ_JAAIPF010000016.1"/>
</dbReference>
<dbReference type="InterPro" id="IPR000305">
    <property type="entry name" value="GIY-YIG_endonuc"/>
</dbReference>
<accession>A0ABX2GNC3</accession>
<comment type="caution">
    <text evidence="3">The sequence shown here is derived from an EMBL/GenBank/DDBJ whole genome shotgun (WGS) entry which is preliminary data.</text>
</comment>
<dbReference type="InterPro" id="IPR050190">
    <property type="entry name" value="UPF0213_domain"/>
</dbReference>
<keyword evidence="4" id="KW-1185">Reference proteome</keyword>
<name>A0ABX2GNC3_9FIRM</name>
<dbReference type="PANTHER" id="PTHR34477:SF1">
    <property type="entry name" value="UPF0213 PROTEIN YHBQ"/>
    <property type="match status" value="1"/>
</dbReference>
<proteinExistence type="inferred from homology"/>
<dbReference type="SUPFAM" id="SSF82771">
    <property type="entry name" value="GIY-YIG endonuclease"/>
    <property type="match status" value="1"/>
</dbReference>
<comment type="similarity">
    <text evidence="1">Belongs to the UPF0213 family.</text>
</comment>
<dbReference type="Proteomes" id="UP000822152">
    <property type="component" value="Unassembled WGS sequence"/>
</dbReference>
<dbReference type="PANTHER" id="PTHR34477">
    <property type="entry name" value="UPF0213 PROTEIN YHBQ"/>
    <property type="match status" value="1"/>
</dbReference>
<dbReference type="CDD" id="cd10456">
    <property type="entry name" value="GIY-YIG_UPF0213"/>
    <property type="match status" value="1"/>
</dbReference>
<dbReference type="InterPro" id="IPR035901">
    <property type="entry name" value="GIY-YIG_endonuc_sf"/>
</dbReference>
<gene>
    <name evidence="3" type="ORF">G4952_08125</name>
</gene>
<evidence type="ECO:0000313" key="4">
    <source>
        <dbReference type="Proteomes" id="UP000822152"/>
    </source>
</evidence>
<reference evidence="3 4" key="1">
    <citation type="journal article" date="2020" name="Cell Host Microbe">
        <title>Functional and Genomic Variation between Human-Derived Isolates of Lachnospiraceae Reveals Inter- and Intra-Species Diversity.</title>
        <authorList>
            <person name="Sorbara M.T."/>
            <person name="Littmann E.R."/>
            <person name="Fontana E."/>
            <person name="Moody T.U."/>
            <person name="Kohout C.E."/>
            <person name="Gjonbalaj M."/>
            <person name="Eaton V."/>
            <person name="Seok R."/>
            <person name="Leiner I.M."/>
            <person name="Pamer E.G."/>
        </authorList>
    </citation>
    <scope>NUCLEOTIDE SEQUENCE [LARGE SCALE GENOMIC DNA]</scope>
    <source>
        <strain evidence="3 4">MSK.20.11</strain>
    </source>
</reference>
<organism evidence="3 4">
    <name type="scientific">Blautia wexlerae</name>
    <dbReference type="NCBI Taxonomy" id="418240"/>
    <lineage>
        <taxon>Bacteria</taxon>
        <taxon>Bacillati</taxon>
        <taxon>Bacillota</taxon>
        <taxon>Clostridia</taxon>
        <taxon>Lachnospirales</taxon>
        <taxon>Lachnospiraceae</taxon>
        <taxon>Blautia</taxon>
    </lineage>
</organism>
<dbReference type="Pfam" id="PF01541">
    <property type="entry name" value="GIY-YIG"/>
    <property type="match status" value="1"/>
</dbReference>
<dbReference type="Gene3D" id="3.40.1440.10">
    <property type="entry name" value="GIY-YIG endonuclease"/>
    <property type="match status" value="1"/>
</dbReference>
<evidence type="ECO:0000259" key="2">
    <source>
        <dbReference type="PROSITE" id="PS50164"/>
    </source>
</evidence>
<feature type="domain" description="GIY-YIG" evidence="2">
    <location>
        <begin position="1"/>
        <end position="76"/>
    </location>
</feature>
<sequence length="80" mass="9555">MNYTYMVKCADGTLYTGWTNCLEKRLKAHNSGRNGAKYTKTKRPVSLVYYEGFFTKEEAMKREYQIKQLTRERKLELINF</sequence>
<evidence type="ECO:0000256" key="1">
    <source>
        <dbReference type="ARBA" id="ARBA00007435"/>
    </source>
</evidence>
<protein>
    <submittedName>
        <fullName evidence="3">GIY-YIG nuclease family protein</fullName>
    </submittedName>
</protein>